<dbReference type="OrthoDB" id="6717098at2"/>
<dbReference type="SUPFAM" id="SSF110997">
    <property type="entry name" value="Sporulation related repeat"/>
    <property type="match status" value="1"/>
</dbReference>
<keyword evidence="4" id="KW-1185">Reference proteome</keyword>
<evidence type="ECO:0000313" key="4">
    <source>
        <dbReference type="Proteomes" id="UP000018418"/>
    </source>
</evidence>
<comment type="caution">
    <text evidence="3">The sequence shown here is derived from an EMBL/GenBank/DDBJ whole genome shotgun (WGS) entry which is preliminary data.</text>
</comment>
<feature type="signal peptide" evidence="1">
    <location>
        <begin position="1"/>
        <end position="19"/>
    </location>
</feature>
<protein>
    <recommendedName>
        <fullName evidence="2">SPOR domain-containing protein</fullName>
    </recommendedName>
</protein>
<dbReference type="Pfam" id="PF05036">
    <property type="entry name" value="SPOR"/>
    <property type="match status" value="1"/>
</dbReference>
<gene>
    <name evidence="3" type="ORF">P255_01037</name>
</gene>
<dbReference type="Proteomes" id="UP000018418">
    <property type="component" value="Unassembled WGS sequence"/>
</dbReference>
<dbReference type="Gene3D" id="3.30.70.1070">
    <property type="entry name" value="Sporulation related repeat"/>
    <property type="match status" value="1"/>
</dbReference>
<dbReference type="EMBL" id="AYEU01000004">
    <property type="protein sequence ID" value="ESK51942.1"/>
    <property type="molecule type" value="Genomic_DNA"/>
</dbReference>
<dbReference type="STRING" id="396323.VH98_07135"/>
<evidence type="ECO:0000259" key="2">
    <source>
        <dbReference type="PROSITE" id="PS51724"/>
    </source>
</evidence>
<feature type="chain" id="PRO_5004712275" description="SPOR domain-containing protein" evidence="1">
    <location>
        <begin position="20"/>
        <end position="174"/>
    </location>
</feature>
<evidence type="ECO:0000313" key="3">
    <source>
        <dbReference type="EMBL" id="ESK51942.1"/>
    </source>
</evidence>
<dbReference type="HOGENOM" id="CLU_1536782_0_0_6"/>
<dbReference type="GO" id="GO:0042834">
    <property type="term" value="F:peptidoglycan binding"/>
    <property type="evidence" value="ECO:0007669"/>
    <property type="project" value="InterPro"/>
</dbReference>
<proteinExistence type="predicted"/>
<organism evidence="3 4">
    <name type="scientific">Acinetobacter brisouii CIP 110357</name>
    <dbReference type="NCBI Taxonomy" id="1341683"/>
    <lineage>
        <taxon>Bacteria</taxon>
        <taxon>Pseudomonadati</taxon>
        <taxon>Pseudomonadota</taxon>
        <taxon>Gammaproteobacteria</taxon>
        <taxon>Moraxellales</taxon>
        <taxon>Moraxellaceae</taxon>
        <taxon>Acinetobacter</taxon>
    </lineage>
</organism>
<name>V2UPP1_9GAMM</name>
<dbReference type="InterPro" id="IPR007730">
    <property type="entry name" value="SPOR-like_dom"/>
</dbReference>
<dbReference type="PATRIC" id="fig|1341683.3.peg.1026"/>
<accession>V2UPP1</accession>
<keyword evidence="1" id="KW-0732">Signal</keyword>
<dbReference type="InterPro" id="IPR036680">
    <property type="entry name" value="SPOR-like_sf"/>
</dbReference>
<dbReference type="AlphaFoldDB" id="V2UPP1"/>
<reference evidence="3 4" key="1">
    <citation type="submission" date="2013-10" db="EMBL/GenBank/DDBJ databases">
        <title>The Genome Sequence of Acinetobacter brisouii CIP 110357.</title>
        <authorList>
            <consortium name="The Broad Institute Genomics Platform"/>
            <consortium name="The Broad Institute Genome Sequencing Center for Infectious Disease"/>
            <person name="Cerqueira G."/>
            <person name="Feldgarden M."/>
            <person name="Courvalin P."/>
            <person name="Grillot-Courvalin C."/>
            <person name="Clermont D."/>
            <person name="Rocha E."/>
            <person name="Yoon E.-J."/>
            <person name="Nemec A."/>
            <person name="Young S.K."/>
            <person name="Zeng Q."/>
            <person name="Gargeya S."/>
            <person name="Fitzgerald M."/>
            <person name="Abouelleil A."/>
            <person name="Alvarado L."/>
            <person name="Berlin A.M."/>
            <person name="Chapman S.B."/>
            <person name="Gainer-Dewar J."/>
            <person name="Goldberg J."/>
            <person name="Gnerre S."/>
            <person name="Griggs A."/>
            <person name="Gujja S."/>
            <person name="Hansen M."/>
            <person name="Howarth C."/>
            <person name="Imamovic A."/>
            <person name="Ireland A."/>
            <person name="Larimer J."/>
            <person name="McCowan C."/>
            <person name="Murphy C."/>
            <person name="Pearson M."/>
            <person name="Poon T.W."/>
            <person name="Priest M."/>
            <person name="Roberts A."/>
            <person name="Saif S."/>
            <person name="Shea T."/>
            <person name="Sykes S."/>
            <person name="Wortman J."/>
            <person name="Nusbaum C."/>
            <person name="Birren B."/>
        </authorList>
    </citation>
    <scope>NUCLEOTIDE SEQUENCE [LARGE SCALE GENOMIC DNA]</scope>
    <source>
        <strain evidence="3 4">CIP 110357</strain>
    </source>
</reference>
<feature type="domain" description="SPOR" evidence="2">
    <location>
        <begin position="92"/>
        <end position="168"/>
    </location>
</feature>
<evidence type="ECO:0000256" key="1">
    <source>
        <dbReference type="SAM" id="SignalP"/>
    </source>
</evidence>
<dbReference type="RefSeq" id="WP_004901126.1">
    <property type="nucleotide sequence ID" value="NZ_BBTI01000008.1"/>
</dbReference>
<dbReference type="PROSITE" id="PS51724">
    <property type="entry name" value="SPOR"/>
    <property type="match status" value="1"/>
</dbReference>
<sequence length="174" mass="19108">MKKIFISMLAMVFSANCFAAANLEKENMYCFSLPQKQGVYVCKPWSEWAANPVASKAKVEVEDLNTALEAATAPVLAKNKRLTSAEARNLLEHGDKTWMIQIALAANEANADSIVSKLKAKGYPTKKSMTSKGVRVMVGPNDYQTASELKKKIQDDNSLGAKSAWLFNWGTSLQ</sequence>